<feature type="transmembrane region" description="Helical" evidence="7">
    <location>
        <begin position="28"/>
        <end position="51"/>
    </location>
</feature>
<dbReference type="InterPro" id="IPR036640">
    <property type="entry name" value="ABC1_TM_sf"/>
</dbReference>
<evidence type="ECO:0000256" key="6">
    <source>
        <dbReference type="ARBA" id="ARBA00023136"/>
    </source>
</evidence>
<accession>A0A366JFP0</accession>
<evidence type="ECO:0000256" key="7">
    <source>
        <dbReference type="SAM" id="Phobius"/>
    </source>
</evidence>
<dbReference type="RefSeq" id="WP_113915024.1">
    <property type="nucleotide sequence ID" value="NZ_QNSE01000001.1"/>
</dbReference>
<keyword evidence="6 7" id="KW-0472">Membrane</keyword>
<dbReference type="InterPro" id="IPR011527">
    <property type="entry name" value="ABC1_TM_dom"/>
</dbReference>
<dbReference type="EMBL" id="QNSE01000001">
    <property type="protein sequence ID" value="RBP85791.1"/>
    <property type="molecule type" value="Genomic_DNA"/>
</dbReference>
<gene>
    <name evidence="10" type="ORF">DFP80_101286</name>
</gene>
<dbReference type="SMART" id="SM00382">
    <property type="entry name" value="AAA"/>
    <property type="match status" value="1"/>
</dbReference>
<evidence type="ECO:0000256" key="2">
    <source>
        <dbReference type="ARBA" id="ARBA00022692"/>
    </source>
</evidence>
<dbReference type="OrthoDB" id="8773773at2"/>
<keyword evidence="2 7" id="KW-0812">Transmembrane</keyword>
<keyword evidence="3" id="KW-0547">Nucleotide-binding</keyword>
<dbReference type="InterPro" id="IPR017871">
    <property type="entry name" value="ABC_transporter-like_CS"/>
</dbReference>
<dbReference type="Gene3D" id="3.40.50.300">
    <property type="entry name" value="P-loop containing nucleotide triphosphate hydrolases"/>
    <property type="match status" value="1"/>
</dbReference>
<evidence type="ECO:0000259" key="9">
    <source>
        <dbReference type="PROSITE" id="PS50929"/>
    </source>
</evidence>
<keyword evidence="4" id="KW-0067">ATP-binding</keyword>
<dbReference type="Proteomes" id="UP000252792">
    <property type="component" value="Unassembled WGS sequence"/>
</dbReference>
<dbReference type="InterPro" id="IPR027417">
    <property type="entry name" value="P-loop_NTPase"/>
</dbReference>
<feature type="domain" description="ABC transmembrane type-1" evidence="9">
    <location>
        <begin position="28"/>
        <end position="298"/>
    </location>
</feature>
<evidence type="ECO:0000313" key="11">
    <source>
        <dbReference type="Proteomes" id="UP000252792"/>
    </source>
</evidence>
<dbReference type="SUPFAM" id="SSF90123">
    <property type="entry name" value="ABC transporter transmembrane region"/>
    <property type="match status" value="1"/>
</dbReference>
<comment type="caution">
    <text evidence="10">The sequence shown here is derived from an EMBL/GenBank/DDBJ whole genome shotgun (WGS) entry which is preliminary data.</text>
</comment>
<dbReference type="InterPro" id="IPR003593">
    <property type="entry name" value="AAA+_ATPase"/>
</dbReference>
<dbReference type="PANTHER" id="PTHR24221:SF654">
    <property type="entry name" value="ATP-BINDING CASSETTE SUB-FAMILY B MEMBER 6"/>
    <property type="match status" value="1"/>
</dbReference>
<dbReference type="InterPro" id="IPR003439">
    <property type="entry name" value="ABC_transporter-like_ATP-bd"/>
</dbReference>
<dbReference type="AlphaFoldDB" id="A0A366JFP0"/>
<dbReference type="GO" id="GO:0005886">
    <property type="term" value="C:plasma membrane"/>
    <property type="evidence" value="ECO:0007669"/>
    <property type="project" value="UniProtKB-SubCell"/>
</dbReference>
<evidence type="ECO:0000313" key="10">
    <source>
        <dbReference type="EMBL" id="RBP85791.1"/>
    </source>
</evidence>
<evidence type="ECO:0000256" key="4">
    <source>
        <dbReference type="ARBA" id="ARBA00022840"/>
    </source>
</evidence>
<dbReference type="InterPro" id="IPR039421">
    <property type="entry name" value="Type_1_exporter"/>
</dbReference>
<dbReference type="Pfam" id="PF00664">
    <property type="entry name" value="ABC_membrane"/>
    <property type="match status" value="1"/>
</dbReference>
<reference evidence="10 11" key="1">
    <citation type="submission" date="2018-06" db="EMBL/GenBank/DDBJ databases">
        <title>Genomic Encyclopedia of Type Strains, Phase III (KMG-III): the genomes of soil and plant-associated and newly described type strains.</title>
        <authorList>
            <person name="Whitman W."/>
        </authorList>
    </citation>
    <scope>NUCLEOTIDE SEQUENCE [LARGE SCALE GENOMIC DNA]</scope>
    <source>
        <strain evidence="10 11">CECT 7377</strain>
    </source>
</reference>
<dbReference type="GO" id="GO:0140359">
    <property type="term" value="F:ABC-type transporter activity"/>
    <property type="evidence" value="ECO:0007669"/>
    <property type="project" value="InterPro"/>
</dbReference>
<name>A0A366JFP0_9GAMM</name>
<evidence type="ECO:0000259" key="8">
    <source>
        <dbReference type="PROSITE" id="PS50893"/>
    </source>
</evidence>
<sequence length="536" mass="57555">MNRPTLRSLVTNHDTANALRPALPKLTAGALCSSLSGLAMLAALWCLIQLLDDLSSSWVLSAVLFWILGATFSASASWLAHDGEAAFSARLRRKVANHLVRLPATTLAQQSDQSLRSLVSSDIEKLHHMVAHLPSEITNFVVLPITSILLLVNMVGLSALWVLLPGIFASLYYLIIVPRINARDGEARMKVMGEVISAVDDYARGIRVNRIYGRQSGALAAYDDSTQRFTSSMVMWVGKVATLAGMAVALLQAVATFAIAYLVAYDTSTTTLAATLFFSLAIVTPALRLGHGLDYVSTGRAALGRIITLLQQPTLPTGTITRQQDTPTLALNNAHIAIDGAQLLNELNYTFQPSALHAITGPSGIGKTTVLRTLAGLERLQAGQVLLAQTDITQLSELTRYQSVLLIPQGGDVLSATVAENLHLIAPEASTAQLTTALLSAQLNVDLDAQAKTLSGGERQRLSIARAFLSSASVILLDEPTSALDAEKTTRLITELERLAREQEKTIVMVTHDKTLASNAATQLKLTRPTTTEDRL</sequence>
<feature type="transmembrane region" description="Helical" evidence="7">
    <location>
        <begin position="270"/>
        <end position="290"/>
    </location>
</feature>
<proteinExistence type="predicted"/>
<feature type="domain" description="ABC transporter" evidence="8">
    <location>
        <begin position="329"/>
        <end position="536"/>
    </location>
</feature>
<feature type="transmembrane region" description="Helical" evidence="7">
    <location>
        <begin position="57"/>
        <end position="80"/>
    </location>
</feature>
<feature type="transmembrane region" description="Helical" evidence="7">
    <location>
        <begin position="161"/>
        <end position="182"/>
    </location>
</feature>
<comment type="subcellular location">
    <subcellularLocation>
        <location evidence="1">Cell membrane</location>
        <topology evidence="1">Multi-pass membrane protein</topology>
    </subcellularLocation>
</comment>
<dbReference type="GO" id="GO:0016887">
    <property type="term" value="F:ATP hydrolysis activity"/>
    <property type="evidence" value="ECO:0007669"/>
    <property type="project" value="InterPro"/>
</dbReference>
<dbReference type="PANTHER" id="PTHR24221">
    <property type="entry name" value="ATP-BINDING CASSETTE SUB-FAMILY B"/>
    <property type="match status" value="1"/>
</dbReference>
<organism evidence="10 11">
    <name type="scientific">Marinomonas rhizomae</name>
    <dbReference type="NCBI Taxonomy" id="491948"/>
    <lineage>
        <taxon>Bacteria</taxon>
        <taxon>Pseudomonadati</taxon>
        <taxon>Pseudomonadota</taxon>
        <taxon>Gammaproteobacteria</taxon>
        <taxon>Oceanospirillales</taxon>
        <taxon>Oceanospirillaceae</taxon>
        <taxon>Marinomonas</taxon>
    </lineage>
</organism>
<dbReference type="Pfam" id="PF00005">
    <property type="entry name" value="ABC_tran"/>
    <property type="match status" value="1"/>
</dbReference>
<keyword evidence="5 7" id="KW-1133">Transmembrane helix</keyword>
<dbReference type="GO" id="GO:0005524">
    <property type="term" value="F:ATP binding"/>
    <property type="evidence" value="ECO:0007669"/>
    <property type="project" value="UniProtKB-KW"/>
</dbReference>
<feature type="transmembrane region" description="Helical" evidence="7">
    <location>
        <begin position="137"/>
        <end position="155"/>
    </location>
</feature>
<dbReference type="Gene3D" id="1.20.1560.10">
    <property type="entry name" value="ABC transporter type 1, transmembrane domain"/>
    <property type="match status" value="1"/>
</dbReference>
<dbReference type="PROSITE" id="PS50893">
    <property type="entry name" value="ABC_TRANSPORTER_2"/>
    <property type="match status" value="1"/>
</dbReference>
<dbReference type="SUPFAM" id="SSF52540">
    <property type="entry name" value="P-loop containing nucleoside triphosphate hydrolases"/>
    <property type="match status" value="1"/>
</dbReference>
<protein>
    <submittedName>
        <fullName evidence="10">ABC-type transport system involved in cytochrome bd biosynthesis fused ATPase/permease subunit</fullName>
    </submittedName>
</protein>
<evidence type="ECO:0000256" key="5">
    <source>
        <dbReference type="ARBA" id="ARBA00022989"/>
    </source>
</evidence>
<evidence type="ECO:0000256" key="1">
    <source>
        <dbReference type="ARBA" id="ARBA00004651"/>
    </source>
</evidence>
<dbReference type="PROSITE" id="PS50929">
    <property type="entry name" value="ABC_TM1F"/>
    <property type="match status" value="1"/>
</dbReference>
<feature type="transmembrane region" description="Helical" evidence="7">
    <location>
        <begin position="240"/>
        <end position="264"/>
    </location>
</feature>
<evidence type="ECO:0000256" key="3">
    <source>
        <dbReference type="ARBA" id="ARBA00022741"/>
    </source>
</evidence>
<keyword evidence="11" id="KW-1185">Reference proteome</keyword>
<dbReference type="PROSITE" id="PS00211">
    <property type="entry name" value="ABC_TRANSPORTER_1"/>
    <property type="match status" value="1"/>
</dbReference>